<keyword evidence="3" id="KW-1185">Reference proteome</keyword>
<name>A0AA38VAY2_9PEZI</name>
<evidence type="ECO:0000313" key="2">
    <source>
        <dbReference type="EMBL" id="KAJ9130165.1"/>
    </source>
</evidence>
<dbReference type="EMBL" id="JANBVO010000103">
    <property type="protein sequence ID" value="KAJ9130165.1"/>
    <property type="molecule type" value="Genomic_DNA"/>
</dbReference>
<sequence>MVLGFRVTYYGAGTAGTDSAPMCPCVACWNAPPGVNPHARKPATPKPASVASSSSSSSTPKAKKSYHLGRLLKRPSCDSIRSDMVPLCNATTLDSTSDKSSVMSGP</sequence>
<organism evidence="2 3">
    <name type="scientific">Pleurostoma richardsiae</name>
    <dbReference type="NCBI Taxonomy" id="41990"/>
    <lineage>
        <taxon>Eukaryota</taxon>
        <taxon>Fungi</taxon>
        <taxon>Dikarya</taxon>
        <taxon>Ascomycota</taxon>
        <taxon>Pezizomycotina</taxon>
        <taxon>Sordariomycetes</taxon>
        <taxon>Sordariomycetidae</taxon>
        <taxon>Calosphaeriales</taxon>
        <taxon>Pleurostomataceae</taxon>
        <taxon>Pleurostoma</taxon>
    </lineage>
</organism>
<evidence type="ECO:0000313" key="3">
    <source>
        <dbReference type="Proteomes" id="UP001174694"/>
    </source>
</evidence>
<feature type="region of interest" description="Disordered" evidence="1">
    <location>
        <begin position="36"/>
        <end position="70"/>
    </location>
</feature>
<feature type="compositionally biased region" description="Basic residues" evidence="1">
    <location>
        <begin position="61"/>
        <end position="70"/>
    </location>
</feature>
<dbReference type="AlphaFoldDB" id="A0AA38VAY2"/>
<protein>
    <submittedName>
        <fullName evidence="2">Uncharacterized protein</fullName>
    </submittedName>
</protein>
<accession>A0AA38VAY2</accession>
<reference evidence="2" key="1">
    <citation type="submission" date="2022-07" db="EMBL/GenBank/DDBJ databases">
        <title>Fungi with potential for degradation of polypropylene.</title>
        <authorList>
            <person name="Gostincar C."/>
        </authorList>
    </citation>
    <scope>NUCLEOTIDE SEQUENCE</scope>
    <source>
        <strain evidence="2">EXF-13308</strain>
    </source>
</reference>
<comment type="caution">
    <text evidence="2">The sequence shown here is derived from an EMBL/GenBank/DDBJ whole genome shotgun (WGS) entry which is preliminary data.</text>
</comment>
<feature type="compositionally biased region" description="Low complexity" evidence="1">
    <location>
        <begin position="46"/>
        <end position="60"/>
    </location>
</feature>
<dbReference type="Proteomes" id="UP001174694">
    <property type="component" value="Unassembled WGS sequence"/>
</dbReference>
<evidence type="ECO:0000256" key="1">
    <source>
        <dbReference type="SAM" id="MobiDB-lite"/>
    </source>
</evidence>
<proteinExistence type="predicted"/>
<gene>
    <name evidence="2" type="ORF">NKR23_g12323</name>
</gene>